<accession>A0A817SVF6</accession>
<dbReference type="Proteomes" id="UP000663833">
    <property type="component" value="Unassembled WGS sequence"/>
</dbReference>
<dbReference type="EMBL" id="CAJNYD010000852">
    <property type="protein sequence ID" value="CAF3301890.1"/>
    <property type="molecule type" value="Genomic_DNA"/>
</dbReference>
<protein>
    <submittedName>
        <fullName evidence="1">Uncharacterized protein</fullName>
    </submittedName>
</protein>
<evidence type="ECO:0000313" key="2">
    <source>
        <dbReference type="Proteomes" id="UP000663833"/>
    </source>
</evidence>
<sequence>MVTFPHIPWSILRDPVAGMFDLGTDEYNGALIDRSKYEKFELLMMDLRRLIETLIIEHYVQAKRIDDVRMKFKDLQNETNRI</sequence>
<reference evidence="1" key="1">
    <citation type="submission" date="2021-02" db="EMBL/GenBank/DDBJ databases">
        <authorList>
            <person name="Nowell W R."/>
        </authorList>
    </citation>
    <scope>NUCLEOTIDE SEQUENCE</scope>
</reference>
<evidence type="ECO:0000313" key="1">
    <source>
        <dbReference type="EMBL" id="CAF3301890.1"/>
    </source>
</evidence>
<organism evidence="1 2">
    <name type="scientific">Rotaria socialis</name>
    <dbReference type="NCBI Taxonomy" id="392032"/>
    <lineage>
        <taxon>Eukaryota</taxon>
        <taxon>Metazoa</taxon>
        <taxon>Spiralia</taxon>
        <taxon>Gnathifera</taxon>
        <taxon>Rotifera</taxon>
        <taxon>Eurotatoria</taxon>
        <taxon>Bdelloidea</taxon>
        <taxon>Philodinida</taxon>
        <taxon>Philodinidae</taxon>
        <taxon>Rotaria</taxon>
    </lineage>
</organism>
<comment type="caution">
    <text evidence="1">The sequence shown here is derived from an EMBL/GenBank/DDBJ whole genome shotgun (WGS) entry which is preliminary data.</text>
</comment>
<name>A0A817SVF6_9BILA</name>
<proteinExistence type="predicted"/>
<dbReference type="AlphaFoldDB" id="A0A817SVF6"/>
<gene>
    <name evidence="1" type="ORF">LUA448_LOCUS8149</name>
</gene>